<keyword evidence="2" id="KW-0472">Membrane</keyword>
<protein>
    <submittedName>
        <fullName evidence="3">Uncharacterized protein</fullName>
    </submittedName>
</protein>
<evidence type="ECO:0000256" key="2">
    <source>
        <dbReference type="SAM" id="Phobius"/>
    </source>
</evidence>
<reference evidence="3" key="1">
    <citation type="journal article" date="2014" name="Int. J. Syst. Evol. Microbiol.">
        <title>Complete genome sequence of Corynebacterium casei LMG S-19264T (=DSM 44701T), isolated from a smear-ripened cheese.</title>
        <authorList>
            <consortium name="US DOE Joint Genome Institute (JGI-PGF)"/>
            <person name="Walter F."/>
            <person name="Albersmeier A."/>
            <person name="Kalinowski J."/>
            <person name="Ruckert C."/>
        </authorList>
    </citation>
    <scope>NUCLEOTIDE SEQUENCE</scope>
    <source>
        <strain evidence="3">CGMCC 4.7299</strain>
    </source>
</reference>
<keyword evidence="4" id="KW-1185">Reference proteome</keyword>
<reference evidence="3" key="2">
    <citation type="submission" date="2020-09" db="EMBL/GenBank/DDBJ databases">
        <authorList>
            <person name="Sun Q."/>
            <person name="Zhou Y."/>
        </authorList>
    </citation>
    <scope>NUCLEOTIDE SEQUENCE</scope>
    <source>
        <strain evidence="3">CGMCC 4.7299</strain>
    </source>
</reference>
<dbReference type="AlphaFoldDB" id="A0A8J3BXL6"/>
<gene>
    <name evidence="3" type="ORF">GCM10012284_23260</name>
</gene>
<evidence type="ECO:0000313" key="3">
    <source>
        <dbReference type="EMBL" id="GGK88549.1"/>
    </source>
</evidence>
<comment type="caution">
    <text evidence="3">The sequence shown here is derived from an EMBL/GenBank/DDBJ whole genome shotgun (WGS) entry which is preliminary data.</text>
</comment>
<dbReference type="Proteomes" id="UP000656042">
    <property type="component" value="Unassembled WGS sequence"/>
</dbReference>
<accession>A0A8J3BXL6</accession>
<feature type="transmembrane region" description="Helical" evidence="2">
    <location>
        <begin position="121"/>
        <end position="141"/>
    </location>
</feature>
<sequence length="172" mass="17254">MFSRKNKAERTAAQAWEYLSSAMATAGGEAREVGKHTADAAGSGAAAVGAKASELASRAGKTGSKMADKAAKRSSKAAGRASKKGSKLADKAGARVNSAADEAWARANAAANALAGHKPGLPWGLIVGVGLLGAALGWAAATSARAALERQAEREEIELAETAVVVTPTLDD</sequence>
<evidence type="ECO:0000313" key="4">
    <source>
        <dbReference type="Proteomes" id="UP000656042"/>
    </source>
</evidence>
<dbReference type="EMBL" id="BMMX01000007">
    <property type="protein sequence ID" value="GGK88549.1"/>
    <property type="molecule type" value="Genomic_DNA"/>
</dbReference>
<name>A0A8J3BXL6_9ACTN</name>
<feature type="region of interest" description="Disordered" evidence="1">
    <location>
        <begin position="57"/>
        <end position="93"/>
    </location>
</feature>
<dbReference type="RefSeq" id="WP_189079166.1">
    <property type="nucleotide sequence ID" value="NZ_BMMX01000007.1"/>
</dbReference>
<keyword evidence="2" id="KW-1133">Transmembrane helix</keyword>
<organism evidence="3 4">
    <name type="scientific">Mangrovihabitans endophyticus</name>
    <dbReference type="NCBI Taxonomy" id="1751298"/>
    <lineage>
        <taxon>Bacteria</taxon>
        <taxon>Bacillati</taxon>
        <taxon>Actinomycetota</taxon>
        <taxon>Actinomycetes</taxon>
        <taxon>Micromonosporales</taxon>
        <taxon>Micromonosporaceae</taxon>
        <taxon>Mangrovihabitans</taxon>
    </lineage>
</organism>
<proteinExistence type="predicted"/>
<evidence type="ECO:0000256" key="1">
    <source>
        <dbReference type="SAM" id="MobiDB-lite"/>
    </source>
</evidence>
<keyword evidence="2" id="KW-0812">Transmembrane</keyword>